<name>A0ABQ3XPI5_9ACTN</name>
<gene>
    <name evidence="1" type="ORF">Aco03nite_088020</name>
</gene>
<organism evidence="1 2">
    <name type="scientific">Actinoplanes couchii</name>
    <dbReference type="NCBI Taxonomy" id="403638"/>
    <lineage>
        <taxon>Bacteria</taxon>
        <taxon>Bacillati</taxon>
        <taxon>Actinomycetota</taxon>
        <taxon>Actinomycetes</taxon>
        <taxon>Micromonosporales</taxon>
        <taxon>Micromonosporaceae</taxon>
        <taxon>Actinoplanes</taxon>
    </lineage>
</organism>
<protein>
    <submittedName>
        <fullName evidence="1">Uncharacterized protein</fullName>
    </submittedName>
</protein>
<dbReference type="Proteomes" id="UP000612282">
    <property type="component" value="Unassembled WGS sequence"/>
</dbReference>
<keyword evidence="2" id="KW-1185">Reference proteome</keyword>
<dbReference type="EMBL" id="BOMG01000108">
    <property type="protein sequence ID" value="GID60398.1"/>
    <property type="molecule type" value="Genomic_DNA"/>
</dbReference>
<evidence type="ECO:0000313" key="1">
    <source>
        <dbReference type="EMBL" id="GID60398.1"/>
    </source>
</evidence>
<proteinExistence type="predicted"/>
<accession>A0ABQ3XPI5</accession>
<evidence type="ECO:0000313" key="2">
    <source>
        <dbReference type="Proteomes" id="UP000612282"/>
    </source>
</evidence>
<comment type="caution">
    <text evidence="1">The sequence shown here is derived from an EMBL/GenBank/DDBJ whole genome shotgun (WGS) entry which is preliminary data.</text>
</comment>
<sequence length="211" mass="22273">MIKLQAVVEVPMFDEGPAPWPVAAAAPGSWLVLDTGCTADQVGLFVAALAARIDVASPGGRDEVLDALLAEEALIVAGGLQVSDTETGTVVVPGCCSGLEDWREWTGVLTGDSLWLGHDPGPHVEVVGPDLRVWQDGGPNRERGRWAGQRVDLPCRELPQLLLDVQRDLAGFLNALADWAEQTGIGPRGTALVQMIDQNFAVTAPLELPAG</sequence>
<dbReference type="RefSeq" id="WP_239145928.1">
    <property type="nucleotide sequence ID" value="NZ_BAAAQE010000112.1"/>
</dbReference>
<reference evidence="1 2" key="1">
    <citation type="submission" date="2021-01" db="EMBL/GenBank/DDBJ databases">
        <title>Whole genome shotgun sequence of Actinoplanes couchii NBRC 106145.</title>
        <authorList>
            <person name="Komaki H."/>
            <person name="Tamura T."/>
        </authorList>
    </citation>
    <scope>NUCLEOTIDE SEQUENCE [LARGE SCALE GENOMIC DNA]</scope>
    <source>
        <strain evidence="1 2">NBRC 106145</strain>
    </source>
</reference>